<keyword evidence="1" id="KW-0732">Signal</keyword>
<reference evidence="2 3" key="1">
    <citation type="submission" date="2018-05" db="EMBL/GenBank/DDBJ databases">
        <title>Leucothrix arctica sp. nov., isolated from Arctic seawater.</title>
        <authorList>
            <person name="Choi A."/>
            <person name="Baek K."/>
        </authorList>
    </citation>
    <scope>NUCLEOTIDE SEQUENCE [LARGE SCALE GENOMIC DNA]</scope>
    <source>
        <strain evidence="2 3">IMCC9719</strain>
    </source>
</reference>
<accession>A0A317C589</accession>
<dbReference type="Pfam" id="PF11376">
    <property type="entry name" value="DUF3179"/>
    <property type="match status" value="1"/>
</dbReference>
<dbReference type="EMBL" id="QGKL01000042">
    <property type="protein sequence ID" value="PWQ93381.1"/>
    <property type="molecule type" value="Genomic_DNA"/>
</dbReference>
<dbReference type="RefSeq" id="WP_109825105.1">
    <property type="nucleotide sequence ID" value="NZ_QGKL01000042.1"/>
</dbReference>
<name>A0A317C589_9GAMM</name>
<proteinExistence type="predicted"/>
<organism evidence="2 3">
    <name type="scientific">Leucothrix arctica</name>
    <dbReference type="NCBI Taxonomy" id="1481894"/>
    <lineage>
        <taxon>Bacteria</taxon>
        <taxon>Pseudomonadati</taxon>
        <taxon>Pseudomonadota</taxon>
        <taxon>Gammaproteobacteria</taxon>
        <taxon>Thiotrichales</taxon>
        <taxon>Thiotrichaceae</taxon>
        <taxon>Leucothrix</taxon>
    </lineage>
</organism>
<evidence type="ECO:0000256" key="1">
    <source>
        <dbReference type="SAM" id="SignalP"/>
    </source>
</evidence>
<dbReference type="InterPro" id="IPR021516">
    <property type="entry name" value="DUF3179"/>
</dbReference>
<dbReference type="AlphaFoldDB" id="A0A317C589"/>
<sequence length="465" mass="52833">MKFTPDLKKTLLIGTLALTAAFAVLQVGAKDQLPTYQGLSSHLTTVLSANSPDVINQSIETLSNNWQRQNIPPVLEALTYVQSPVARQQLISLLEAKTGQRFGRNTNSWYKWLWNQPEAIQPDYANFKADLYKNMDPKFDRYFRYRQSSARVRLDEIRWGGVEQDGIPPLRYPAMISANQASYLDDSNVVFGVEVNGDARAYPKRILAWHEMFVDTIGGVEVAGVYCTLCGTVIPYKTTFKGKKYNLGTSGFLYRSNKLMYDKATQSLWNTIKGEPVLGPLVDQGIALEHLRVVTTTWGEWKRRHPSTTVLSPNTGHNRNYGEGVAYSQYFATNELMFNTPFSDTRLKNKQEVLALRFSAAPNQQLAIDTAFLNKNPLYKNKIGLQELLVLTDRSGANRVYDPKDVNFVNYDRDSTLIDSTGQKWRLSESDLTAEIDGRRLAALPYHRAFWFGWHATYPETRLIK</sequence>
<comment type="caution">
    <text evidence="2">The sequence shown here is derived from an EMBL/GenBank/DDBJ whole genome shotgun (WGS) entry which is preliminary data.</text>
</comment>
<evidence type="ECO:0000313" key="2">
    <source>
        <dbReference type="EMBL" id="PWQ93381.1"/>
    </source>
</evidence>
<protein>
    <recommendedName>
        <fullName evidence="4">DUF3179 domain-containing protein</fullName>
    </recommendedName>
</protein>
<evidence type="ECO:0000313" key="3">
    <source>
        <dbReference type="Proteomes" id="UP000245506"/>
    </source>
</evidence>
<dbReference type="Proteomes" id="UP000245506">
    <property type="component" value="Unassembled WGS sequence"/>
</dbReference>
<keyword evidence="3" id="KW-1185">Reference proteome</keyword>
<feature type="signal peptide" evidence="1">
    <location>
        <begin position="1"/>
        <end position="29"/>
    </location>
</feature>
<evidence type="ECO:0008006" key="4">
    <source>
        <dbReference type="Google" id="ProtNLM"/>
    </source>
</evidence>
<feature type="chain" id="PRO_5016438299" description="DUF3179 domain-containing protein" evidence="1">
    <location>
        <begin position="30"/>
        <end position="465"/>
    </location>
</feature>
<gene>
    <name evidence="2" type="ORF">DKT75_17240</name>
</gene>
<dbReference type="OrthoDB" id="9806357at2"/>